<dbReference type="SMART" id="SM00572">
    <property type="entry name" value="DZF"/>
    <property type="match status" value="1"/>
</dbReference>
<dbReference type="InterPro" id="IPR049402">
    <property type="entry name" value="DZF_dom_C"/>
</dbReference>
<dbReference type="Proteomes" id="UP000036681">
    <property type="component" value="Unplaced"/>
</dbReference>
<dbReference type="PANTHER" id="PTHR45762">
    <property type="entry name" value="ZINC FINGER RNA-BINDING PROTEIN"/>
    <property type="match status" value="1"/>
</dbReference>
<dbReference type="AlphaFoldDB" id="A0A0M3IFA2"/>
<proteinExistence type="predicted"/>
<organism evidence="3 4">
    <name type="scientific">Ascaris lumbricoides</name>
    <name type="common">Giant roundworm</name>
    <dbReference type="NCBI Taxonomy" id="6252"/>
    <lineage>
        <taxon>Eukaryota</taxon>
        <taxon>Metazoa</taxon>
        <taxon>Ecdysozoa</taxon>
        <taxon>Nematoda</taxon>
        <taxon>Chromadorea</taxon>
        <taxon>Rhabditida</taxon>
        <taxon>Spirurina</taxon>
        <taxon>Ascaridomorpha</taxon>
        <taxon>Ascaridoidea</taxon>
        <taxon>Ascarididae</taxon>
        <taxon>Ascaris</taxon>
    </lineage>
</organism>
<evidence type="ECO:0000259" key="2">
    <source>
        <dbReference type="PROSITE" id="PS51703"/>
    </source>
</evidence>
<evidence type="ECO:0000313" key="3">
    <source>
        <dbReference type="Proteomes" id="UP000036681"/>
    </source>
</evidence>
<feature type="domain" description="DZF" evidence="2">
    <location>
        <begin position="1"/>
        <end position="179"/>
    </location>
</feature>
<evidence type="ECO:0000313" key="4">
    <source>
        <dbReference type="WBParaSite" id="ALUE_0001687001-mRNA-1"/>
    </source>
</evidence>
<keyword evidence="3" id="KW-1185">Reference proteome</keyword>
<dbReference type="Pfam" id="PF20965">
    <property type="entry name" value="DZF_C"/>
    <property type="match status" value="1"/>
</dbReference>
<dbReference type="Gene3D" id="1.10.1410.40">
    <property type="match status" value="2"/>
</dbReference>
<evidence type="ECO:0000256" key="1">
    <source>
        <dbReference type="SAM" id="MobiDB-lite"/>
    </source>
</evidence>
<dbReference type="PANTHER" id="PTHR45762:SF3">
    <property type="entry name" value="ZINC-FINGER PROTEIN AT 72D, ISOFORM B"/>
    <property type="match status" value="1"/>
</dbReference>
<dbReference type="FunFam" id="1.10.1410.40:FF:000001">
    <property type="entry name" value="interleukin enhancer-binding factor 3 isoform X1"/>
    <property type="match status" value="1"/>
</dbReference>
<dbReference type="GO" id="GO:0003725">
    <property type="term" value="F:double-stranded RNA binding"/>
    <property type="evidence" value="ECO:0007669"/>
    <property type="project" value="TreeGrafter"/>
</dbReference>
<reference evidence="4" key="1">
    <citation type="submission" date="2017-02" db="UniProtKB">
        <authorList>
            <consortium name="WormBaseParasite"/>
        </authorList>
    </citation>
    <scope>IDENTIFICATION</scope>
</reference>
<feature type="region of interest" description="Disordered" evidence="1">
    <location>
        <begin position="159"/>
        <end position="188"/>
    </location>
</feature>
<dbReference type="InterPro" id="IPR006561">
    <property type="entry name" value="DZF_dom"/>
</dbReference>
<sequence>MVCESRTFEDRFFVFLVRLSGDDSKLIATELFVEKVLASHGAPLSPGDAVRRVFEAIASGATELFVEKVLASHGAPLSPGDAVRRVFEAIASGENVTKVLPAGPGLKDPCEKDGRDVLADLSGQQREDITAGSQHALRLIAFNQMYKVLGVERLPDARAPPLSSLGVAGDRKRPRDSNGCPDDGEVVG</sequence>
<dbReference type="WBParaSite" id="ALUE_0001687001-mRNA-1">
    <property type="protein sequence ID" value="ALUE_0001687001-mRNA-1"/>
    <property type="gene ID" value="ALUE_0001687001"/>
</dbReference>
<protein>
    <submittedName>
        <fullName evidence="4">DZF domain-containing protein</fullName>
    </submittedName>
</protein>
<dbReference type="PROSITE" id="PS51703">
    <property type="entry name" value="DZF"/>
    <property type="match status" value="1"/>
</dbReference>
<name>A0A0M3IFA2_ASCLU</name>
<dbReference type="GO" id="GO:0071011">
    <property type="term" value="C:precatalytic spliceosome"/>
    <property type="evidence" value="ECO:0007669"/>
    <property type="project" value="TreeGrafter"/>
</dbReference>
<dbReference type="GO" id="GO:0003727">
    <property type="term" value="F:single-stranded RNA binding"/>
    <property type="evidence" value="ECO:0007669"/>
    <property type="project" value="TreeGrafter"/>
</dbReference>
<accession>A0A0M3IFA2</accession>